<dbReference type="PROSITE" id="PS00202">
    <property type="entry name" value="RUBREDOXIN"/>
    <property type="match status" value="1"/>
</dbReference>
<evidence type="ECO:0000256" key="4">
    <source>
        <dbReference type="ARBA" id="ARBA00022982"/>
    </source>
</evidence>
<dbReference type="SUPFAM" id="SSF57802">
    <property type="entry name" value="Rubredoxin-like"/>
    <property type="match status" value="1"/>
</dbReference>
<dbReference type="InterPro" id="IPR050526">
    <property type="entry name" value="Rubredoxin_ET"/>
</dbReference>
<reference evidence="9" key="1">
    <citation type="journal article" date="2021" name="Environ. Microbiol.">
        <title>Genomic characterization of three novel Desulfobacterota classes expand the metabolic and phylogenetic diversity of the phylum.</title>
        <authorList>
            <person name="Murphy C.L."/>
            <person name="Biggerstaff J."/>
            <person name="Eichhorn A."/>
            <person name="Ewing E."/>
            <person name="Shahan R."/>
            <person name="Soriano D."/>
            <person name="Stewart S."/>
            <person name="VanMol K."/>
            <person name="Walker R."/>
            <person name="Walters P."/>
            <person name="Elshahed M.S."/>
            <person name="Youssef N.H."/>
        </authorList>
    </citation>
    <scope>NUCLEOTIDE SEQUENCE</scope>
    <source>
        <strain evidence="9">Zod_Metabat.24</strain>
    </source>
</reference>
<evidence type="ECO:0000313" key="10">
    <source>
        <dbReference type="Proteomes" id="UP000809273"/>
    </source>
</evidence>
<gene>
    <name evidence="9" type="ORF">JW984_09335</name>
</gene>
<feature type="binding site" evidence="7">
    <location>
        <position position="9"/>
    </location>
    <ligand>
        <name>Fe cation</name>
        <dbReference type="ChEBI" id="CHEBI:24875"/>
    </ligand>
</feature>
<evidence type="ECO:0000259" key="8">
    <source>
        <dbReference type="PROSITE" id="PS50903"/>
    </source>
</evidence>
<keyword evidence="3 6" id="KW-0479">Metal-binding</keyword>
<feature type="binding site" evidence="7">
    <location>
        <position position="6"/>
    </location>
    <ligand>
        <name>Fe cation</name>
        <dbReference type="ChEBI" id="CHEBI:24875"/>
    </ligand>
</feature>
<keyword evidence="5 6" id="KW-0408">Iron</keyword>
<dbReference type="PANTHER" id="PTHR47627:SF1">
    <property type="entry name" value="RUBREDOXIN-1-RELATED"/>
    <property type="match status" value="1"/>
</dbReference>
<organism evidence="9 10">
    <name type="scientific">Candidatus Zymogenus saltonus</name>
    <dbReference type="NCBI Taxonomy" id="2844893"/>
    <lineage>
        <taxon>Bacteria</taxon>
        <taxon>Deltaproteobacteria</taxon>
        <taxon>Candidatus Zymogenia</taxon>
        <taxon>Candidatus Zymogeniales</taxon>
        <taxon>Candidatus Zymogenaceae</taxon>
        <taxon>Candidatus Zymogenus</taxon>
    </lineage>
</organism>
<evidence type="ECO:0000256" key="6">
    <source>
        <dbReference type="PIRNR" id="PIRNR000071"/>
    </source>
</evidence>
<reference evidence="9" key="2">
    <citation type="submission" date="2021-01" db="EMBL/GenBank/DDBJ databases">
        <authorList>
            <person name="Hahn C.R."/>
            <person name="Youssef N.H."/>
            <person name="Elshahed M."/>
        </authorList>
    </citation>
    <scope>NUCLEOTIDE SEQUENCE</scope>
    <source>
        <strain evidence="9">Zod_Metabat.24</strain>
    </source>
</reference>
<feature type="binding site" evidence="7">
    <location>
        <position position="39"/>
    </location>
    <ligand>
        <name>Fe cation</name>
        <dbReference type="ChEBI" id="CHEBI:24875"/>
    </ligand>
</feature>
<accession>A0A9D8KF52</accession>
<dbReference type="NCBIfam" id="NF045768">
    <property type="entry name" value="RubredRD"/>
    <property type="match status" value="1"/>
</dbReference>
<evidence type="ECO:0000256" key="3">
    <source>
        <dbReference type="ARBA" id="ARBA00022723"/>
    </source>
</evidence>
<dbReference type="AlphaFoldDB" id="A0A9D8KF52"/>
<evidence type="ECO:0000256" key="5">
    <source>
        <dbReference type="ARBA" id="ARBA00023004"/>
    </source>
</evidence>
<dbReference type="CDD" id="cd00730">
    <property type="entry name" value="rubredoxin"/>
    <property type="match status" value="1"/>
</dbReference>
<sequence>MDKYVCTVCGYVYDPAEGDPDGGIKPGTPFDDLPEDWVCPVCGASKDEFEKEE</sequence>
<dbReference type="InterPro" id="IPR024934">
    <property type="entry name" value="Rubredoxin-like_dom"/>
</dbReference>
<evidence type="ECO:0000256" key="7">
    <source>
        <dbReference type="PIRSR" id="PIRSR000071-1"/>
    </source>
</evidence>
<dbReference type="InterPro" id="IPR024935">
    <property type="entry name" value="Rubredoxin_dom"/>
</dbReference>
<dbReference type="Pfam" id="PF00301">
    <property type="entry name" value="Rubredoxin"/>
    <property type="match status" value="1"/>
</dbReference>
<dbReference type="EMBL" id="JAFGIX010000047">
    <property type="protein sequence ID" value="MBN1573382.1"/>
    <property type="molecule type" value="Genomic_DNA"/>
</dbReference>
<dbReference type="GO" id="GO:0009055">
    <property type="term" value="F:electron transfer activity"/>
    <property type="evidence" value="ECO:0007669"/>
    <property type="project" value="InterPro"/>
</dbReference>
<evidence type="ECO:0000256" key="2">
    <source>
        <dbReference type="ARBA" id="ARBA00022448"/>
    </source>
</evidence>
<dbReference type="Gene3D" id="2.20.28.10">
    <property type="match status" value="1"/>
</dbReference>
<dbReference type="GO" id="GO:0043448">
    <property type="term" value="P:alkane catabolic process"/>
    <property type="evidence" value="ECO:0007669"/>
    <property type="project" value="TreeGrafter"/>
</dbReference>
<dbReference type="GO" id="GO:0005506">
    <property type="term" value="F:iron ion binding"/>
    <property type="evidence" value="ECO:0007669"/>
    <property type="project" value="InterPro"/>
</dbReference>
<name>A0A9D8KF52_9DELT</name>
<evidence type="ECO:0000256" key="1">
    <source>
        <dbReference type="ARBA" id="ARBA00005337"/>
    </source>
</evidence>
<dbReference type="FunFam" id="2.20.28.10:FF:000001">
    <property type="entry name" value="Rubredoxin"/>
    <property type="match status" value="1"/>
</dbReference>
<dbReference type="PANTHER" id="PTHR47627">
    <property type="entry name" value="RUBREDOXIN"/>
    <property type="match status" value="1"/>
</dbReference>
<comment type="cofactor">
    <cofactor evidence="6 7">
        <name>Fe(3+)</name>
        <dbReference type="ChEBI" id="CHEBI:29034"/>
    </cofactor>
    <text evidence="6 7">Binds 1 Fe(3+) ion per subunit.</text>
</comment>
<protein>
    <recommendedName>
        <fullName evidence="6">Rubredoxin</fullName>
    </recommendedName>
</protein>
<feature type="binding site" evidence="7">
    <location>
        <position position="42"/>
    </location>
    <ligand>
        <name>Fe cation</name>
        <dbReference type="ChEBI" id="CHEBI:24875"/>
    </ligand>
</feature>
<dbReference type="InterPro" id="IPR024922">
    <property type="entry name" value="Rubredoxin"/>
</dbReference>
<comment type="caution">
    <text evidence="9">The sequence shown here is derived from an EMBL/GenBank/DDBJ whole genome shotgun (WGS) entry which is preliminary data.</text>
</comment>
<dbReference type="PRINTS" id="PR00163">
    <property type="entry name" value="RUBREDOXIN"/>
</dbReference>
<dbReference type="PIRSF" id="PIRSF000071">
    <property type="entry name" value="Rubredoxin"/>
    <property type="match status" value="1"/>
</dbReference>
<dbReference type="PROSITE" id="PS50903">
    <property type="entry name" value="RUBREDOXIN_LIKE"/>
    <property type="match status" value="1"/>
</dbReference>
<dbReference type="InterPro" id="IPR018527">
    <property type="entry name" value="Rubredoxin_Fe_BS"/>
</dbReference>
<feature type="domain" description="Rubredoxin-like" evidence="8">
    <location>
        <begin position="1"/>
        <end position="52"/>
    </location>
</feature>
<dbReference type="Proteomes" id="UP000809273">
    <property type="component" value="Unassembled WGS sequence"/>
</dbReference>
<proteinExistence type="inferred from homology"/>
<keyword evidence="2 6" id="KW-0813">Transport</keyword>
<keyword evidence="4 6" id="KW-0249">Electron transport</keyword>
<evidence type="ECO:0000313" key="9">
    <source>
        <dbReference type="EMBL" id="MBN1573382.1"/>
    </source>
</evidence>
<comment type="similarity">
    <text evidence="1 6">Belongs to the rubredoxin family.</text>
</comment>